<gene>
    <name evidence="2" type="ORF">GAK35_02821</name>
</gene>
<evidence type="ECO:0000313" key="2">
    <source>
        <dbReference type="EMBL" id="KAF1042250.1"/>
    </source>
</evidence>
<evidence type="ECO:0000256" key="1">
    <source>
        <dbReference type="SAM" id="MobiDB-lite"/>
    </source>
</evidence>
<feature type="region of interest" description="Disordered" evidence="1">
    <location>
        <begin position="1"/>
        <end position="49"/>
    </location>
</feature>
<sequence>MKPITPNVNAAEPVAYTSSRPPIEDDAGARTTLTSRPGTGVAPAPINKNSAQKLLSETKKAADAETRRNITNDLLTSSFEDTFPPKYPAVKSFMEQIAFTEGLDLAKDQAKIKKFAARSDYAPQLEAFVETAFSHKEFKQALDQLDTNVTKLLAKHLPNVNDPEQLAFAAKIALTPGKQAENPKLAWQASIVADLNTAQTEDPAGFQPLQQRYAELKARIAPWSADISSLSVQVAKVEHLKQCVQAVAELKIDAEKAAKGGDPALEGGALEEAVVENVIKNDPALTARFEKINKDVDAKHPNFKKLEAAVSAAEAAAPGNAKRYEAAVTNWLQTPVTLRQINQQLFDNHLRAITLLDVRRDDILVRKEIPPQSVAHSGTLPFQEGPINNGILNNKGDTNVFHIAMVTQDPPMHLLADSMREDNIDPKSTLGKKLMQSLFSEAQKSLRLSNPTPVNNALQQYEELKKAVQYAAKNGVSPDPERWKLDDLLQATIQIGEARGGLGTTNAMRVLLHSLQSGTFHVYRAPDDAAFNTRGNASLMTEIWGNVQDLINGKKTALKYSTSLLGGSMLKEGKLFDLNASRRSDIKHVAGDPEKMTQEVDITTFLNKDQIKAFNVLSKQAIKEKKDLLEVTPEEHKAAFIEARAKAAEQLGENTLYLMVRGKDRLGGETCSTVKVRAGQVAKQQEKLQEAVENKMASLQNDVRRELGLKDDAELPEDRQKQVAAATSEWFKQEFGPFDGPFISEKLSKFWDTVIDDNFGGILQGNAEATSPRTVEGLARSSGYHDLGVLTIGDTDVFNPEQRFDAATGKPVTERFNFTAPAPAGHGDVGPSGSTVH</sequence>
<dbReference type="AlphaFoldDB" id="A0A7V8JTE9"/>
<protein>
    <submittedName>
        <fullName evidence="2">Uncharacterized protein</fullName>
    </submittedName>
</protein>
<accession>A0A7V8JTE9</accession>
<dbReference type="EMBL" id="WNDX01000089">
    <property type="protein sequence ID" value="KAF1042250.1"/>
    <property type="molecule type" value="Genomic_DNA"/>
</dbReference>
<evidence type="ECO:0000313" key="3">
    <source>
        <dbReference type="Proteomes" id="UP000462435"/>
    </source>
</evidence>
<dbReference type="Proteomes" id="UP000462435">
    <property type="component" value="Unassembled WGS sequence"/>
</dbReference>
<name>A0A7V8JTE9_9BURK</name>
<proteinExistence type="predicted"/>
<reference evidence="3" key="1">
    <citation type="journal article" date="2020" name="MBio">
        <title>Horizontal gene transfer to a defensive symbiont with a reduced genome amongst a multipartite beetle microbiome.</title>
        <authorList>
            <person name="Waterworth S.C."/>
            <person name="Florez L.V."/>
            <person name="Rees E.R."/>
            <person name="Hertweck C."/>
            <person name="Kaltenpoth M."/>
            <person name="Kwan J.C."/>
        </authorList>
    </citation>
    <scope>NUCLEOTIDE SEQUENCE [LARGE SCALE GENOMIC DNA]</scope>
</reference>
<comment type="caution">
    <text evidence="2">The sequence shown here is derived from an EMBL/GenBank/DDBJ whole genome shotgun (WGS) entry which is preliminary data.</text>
</comment>
<organism evidence="2 3">
    <name type="scientific">Herbaspirillum frisingense</name>
    <dbReference type="NCBI Taxonomy" id="92645"/>
    <lineage>
        <taxon>Bacteria</taxon>
        <taxon>Pseudomonadati</taxon>
        <taxon>Pseudomonadota</taxon>
        <taxon>Betaproteobacteria</taxon>
        <taxon>Burkholderiales</taxon>
        <taxon>Oxalobacteraceae</taxon>
        <taxon>Herbaspirillum</taxon>
    </lineage>
</organism>